<evidence type="ECO:0000256" key="5">
    <source>
        <dbReference type="ARBA" id="ARBA00023002"/>
    </source>
</evidence>
<dbReference type="EC" id="1.17.4.1" evidence="8"/>
<dbReference type="Pfam" id="PF03477">
    <property type="entry name" value="ATP-cone"/>
    <property type="match status" value="1"/>
</dbReference>
<accession>M1I9E0</accession>
<keyword evidence="5 8" id="KW-0560">Oxidoreductase</keyword>
<dbReference type="NCBIfam" id="TIGR02506">
    <property type="entry name" value="NrdE_NrdA"/>
    <property type="match status" value="1"/>
</dbReference>
<dbReference type="Pfam" id="PF02867">
    <property type="entry name" value="Ribonuc_red_lgC"/>
    <property type="match status" value="1"/>
</dbReference>
<evidence type="ECO:0000256" key="8">
    <source>
        <dbReference type="RuleBase" id="RU003410"/>
    </source>
</evidence>
<dbReference type="RefSeq" id="YP_009665561.1">
    <property type="nucleotide sequence ID" value="NC_043235.1"/>
</dbReference>
<keyword evidence="4 7" id="KW-0067">ATP-binding</keyword>
<dbReference type="InterPro" id="IPR008926">
    <property type="entry name" value="RNR_R1-su_N"/>
</dbReference>
<evidence type="ECO:0000256" key="4">
    <source>
        <dbReference type="ARBA" id="ARBA00022840"/>
    </source>
</evidence>
<keyword evidence="2" id="KW-0021">Allosteric enzyme</keyword>
<dbReference type="InterPro" id="IPR005144">
    <property type="entry name" value="ATP-cone_dom"/>
</dbReference>
<comment type="catalytic activity">
    <reaction evidence="8">
        <text>a 2'-deoxyribonucleoside 5'-diphosphate + [thioredoxin]-disulfide + H2O = a ribonucleoside 5'-diphosphate + [thioredoxin]-dithiol</text>
        <dbReference type="Rhea" id="RHEA:23252"/>
        <dbReference type="Rhea" id="RHEA-COMP:10698"/>
        <dbReference type="Rhea" id="RHEA-COMP:10700"/>
        <dbReference type="ChEBI" id="CHEBI:15377"/>
        <dbReference type="ChEBI" id="CHEBI:29950"/>
        <dbReference type="ChEBI" id="CHEBI:50058"/>
        <dbReference type="ChEBI" id="CHEBI:57930"/>
        <dbReference type="ChEBI" id="CHEBI:73316"/>
        <dbReference type="EC" id="1.17.4.1"/>
    </reaction>
</comment>
<dbReference type="InterPro" id="IPR013509">
    <property type="entry name" value="RNR_lsu_N"/>
</dbReference>
<dbReference type="PROSITE" id="PS51161">
    <property type="entry name" value="ATP_CONE"/>
    <property type="match status" value="1"/>
</dbReference>
<dbReference type="GO" id="GO:0004748">
    <property type="term" value="F:ribonucleoside-diphosphate reductase activity, thioredoxin disulfide as acceptor"/>
    <property type="evidence" value="ECO:0007669"/>
    <property type="project" value="UniProtKB-EC"/>
</dbReference>
<dbReference type="GO" id="GO:0005524">
    <property type="term" value="F:ATP binding"/>
    <property type="evidence" value="ECO:0007669"/>
    <property type="project" value="UniProtKB-UniRule"/>
</dbReference>
<dbReference type="SUPFAM" id="SSF48168">
    <property type="entry name" value="R1 subunit of ribonucleotide reductase, N-terminal domain"/>
    <property type="match status" value="1"/>
</dbReference>
<dbReference type="KEGG" id="vg:40525787"/>
<comment type="similarity">
    <text evidence="1 8">Belongs to the ribonucleoside diphosphate reductase large chain family.</text>
</comment>
<proteinExistence type="inferred from homology"/>
<dbReference type="InterPro" id="IPR013346">
    <property type="entry name" value="NrdE_NrdA_C"/>
</dbReference>
<organism evidence="10">
    <name type="scientific">Paramecium bursaria Chlorella virus NYs1</name>
    <dbReference type="NCBI Taxonomy" id="83442"/>
    <lineage>
        <taxon>Viruses</taxon>
        <taxon>Varidnaviria</taxon>
        <taxon>Bamfordvirae</taxon>
        <taxon>Nucleocytoviricota</taxon>
        <taxon>Megaviricetes</taxon>
        <taxon>Algavirales</taxon>
        <taxon>Phycodnaviridae</taxon>
        <taxon>Chlorovirus</taxon>
        <taxon>Chlorovirus newyorkense</taxon>
    </lineage>
</organism>
<dbReference type="InterPro" id="IPR039718">
    <property type="entry name" value="Rrm1"/>
</dbReference>
<evidence type="ECO:0000259" key="9">
    <source>
        <dbReference type="PROSITE" id="PS51161"/>
    </source>
</evidence>
<dbReference type="PRINTS" id="PR01183">
    <property type="entry name" value="RIBORDTASEM1"/>
</dbReference>
<sequence length="767" mass="86062">MVGRPMNRLMVVLKRDGSKENISFDKILQRIQRLCWPIDSKPVYKGSRAMTGLSVDVSKIVASVCASIVDGISTVQLDELTADKSASMTTEHPDYGILAARISVSNLQKQTHDKITDAYAEIAHLLSDDFKENIEKHADEYQSFIDYDRDYDFDYFGFKTMERLYLTKVNNKIVERPQHVYLRVAIGLWGSDIARVKETYDALSCRKFTHASPTLFNAGFKKAQLASCFLVTVEDSLGDIYKVLGDCAQLSKHGGGLGINISEIRGRGSRINGTNGESDGIVPMLKVFDTTSAYANQGGRRKGSFAIYLEPHHPDVMDFLLMKRNQGEESLRARNLFYAVWLNDLFMKRVETDAQWSLFDPSECPGLTDAFGDEYAELYERYEAEGKAKNVVKARDVWNTMVTTIIETGQPYVSNKDAVNKKNMQMNAGTIRGSNLCNEIVEYTSKEETAVCVIGSVVLKNYVKNDKFDFDDLRKNVKILAKNLDRSIDVMSYPIKEAETSNKLRRPIGVGVQGLQDVFFKLKLPFDSSEARDLNREIFEHIYYAAVEASIELAEIHDPYPTFEGSPASKGILQYHLWDVTPKSNLDWRGLEERVKKGVRNSLVTALMPTASTAQICGSIEAFEPITSNLYSRRTLAGEFPVVNSYLVRELIERGTWSESMKNQIIANGGSIQKVIGIHPSVKAVYKTAWDLSMKSVIDMAADRGPFVDQTQSMNLFLAQPTLKNVTSMLFYGWKSGLKTLQYYLRSKPSSSAIAVTIDNDCLVCSA</sequence>
<name>M1I9E0_9PHYC</name>
<evidence type="ECO:0000256" key="7">
    <source>
        <dbReference type="PROSITE-ProRule" id="PRU00492"/>
    </source>
</evidence>
<evidence type="ECO:0000256" key="1">
    <source>
        <dbReference type="ARBA" id="ARBA00010406"/>
    </source>
</evidence>
<evidence type="ECO:0000256" key="6">
    <source>
        <dbReference type="ARBA" id="ARBA00023116"/>
    </source>
</evidence>
<gene>
    <name evidence="10" type="primary">NYs-1_863R</name>
    <name evidence="10" type="ORF">PBCVNYs1_863R</name>
</gene>
<evidence type="ECO:0000256" key="2">
    <source>
        <dbReference type="ARBA" id="ARBA00022533"/>
    </source>
</evidence>
<dbReference type="Gene3D" id="3.20.70.20">
    <property type="match status" value="1"/>
</dbReference>
<keyword evidence="3 7" id="KW-0547">Nucleotide-binding</keyword>
<reference evidence="10" key="1">
    <citation type="submission" date="2012-10" db="EMBL/GenBank/DDBJ databases">
        <title>Towards defining the chloroviruses: a genomic journey through a genus of large DNA viruses.</title>
        <authorList>
            <person name="Jeanniard A."/>
            <person name="Dunigan D.D."/>
            <person name="Gurnon J.R."/>
            <person name="Agarkova I."/>
            <person name="Kang M."/>
            <person name="Vitek J."/>
            <person name="Duncan G."/>
            <person name="McClung O.W."/>
            <person name="Larsen M."/>
            <person name="Claverie J.-M."/>
            <person name="Van Etten J.L."/>
            <person name="Blanc G."/>
        </authorList>
    </citation>
    <scope>NUCLEOTIDE SEQUENCE</scope>
</reference>
<keyword evidence="6 8" id="KW-0215">Deoxyribonucleotide synthesis</keyword>
<evidence type="ECO:0000256" key="3">
    <source>
        <dbReference type="ARBA" id="ARBA00022741"/>
    </source>
</evidence>
<dbReference type="GeneID" id="40525787"/>
<dbReference type="PANTHER" id="PTHR11573:SF6">
    <property type="entry name" value="RIBONUCLEOSIDE-DIPHOSPHATE REDUCTASE LARGE SUBUNIT"/>
    <property type="match status" value="1"/>
</dbReference>
<dbReference type="PROSITE" id="PS00089">
    <property type="entry name" value="RIBORED_LARGE"/>
    <property type="match status" value="1"/>
</dbReference>
<comment type="function">
    <text evidence="8">Provides the precursors necessary for DNA synthesis. Catalyzes the biosynthesis of deoxyribonucleotides from the corresponding ribonucleotides.</text>
</comment>
<dbReference type="CDD" id="cd01679">
    <property type="entry name" value="RNR_I"/>
    <property type="match status" value="1"/>
</dbReference>
<dbReference type="UniPathway" id="UPA00326"/>
<dbReference type="InterPro" id="IPR000788">
    <property type="entry name" value="RNR_lg_C"/>
</dbReference>
<dbReference type="GO" id="GO:0009263">
    <property type="term" value="P:deoxyribonucleotide biosynthetic process"/>
    <property type="evidence" value="ECO:0007669"/>
    <property type="project" value="UniProtKB-KW"/>
</dbReference>
<dbReference type="Pfam" id="PF00317">
    <property type="entry name" value="Ribonuc_red_lgN"/>
    <property type="match status" value="1"/>
</dbReference>
<evidence type="ECO:0000313" key="10">
    <source>
        <dbReference type="EMBL" id="AGE58916.1"/>
    </source>
</evidence>
<protein>
    <recommendedName>
        <fullName evidence="8">Ribonucleoside-diphosphate reductase</fullName>
        <ecNumber evidence="8">1.17.4.1</ecNumber>
    </recommendedName>
</protein>
<feature type="domain" description="ATP-cone" evidence="9">
    <location>
        <begin position="10"/>
        <end position="113"/>
    </location>
</feature>
<dbReference type="PANTHER" id="PTHR11573">
    <property type="entry name" value="RIBONUCLEOSIDE-DIPHOSPHATE REDUCTASE LARGE CHAIN"/>
    <property type="match status" value="1"/>
</dbReference>
<dbReference type="EMBL" id="JX997183">
    <property type="protein sequence ID" value="AGE58916.1"/>
    <property type="molecule type" value="Genomic_DNA"/>
</dbReference>
<dbReference type="SUPFAM" id="SSF51998">
    <property type="entry name" value="PFL-like glycyl radical enzymes"/>
    <property type="match status" value="1"/>
</dbReference>